<evidence type="ECO:0000313" key="2">
    <source>
        <dbReference type="Proteomes" id="UP000887577"/>
    </source>
</evidence>
<dbReference type="InterPro" id="IPR052612">
    <property type="entry name" value="ANP_Clearance_Receptor"/>
</dbReference>
<reference evidence="3" key="1">
    <citation type="submission" date="2022-11" db="UniProtKB">
        <authorList>
            <consortium name="WormBaseParasite"/>
        </authorList>
    </citation>
    <scope>IDENTIFICATION</scope>
</reference>
<feature type="region of interest" description="Disordered" evidence="1">
    <location>
        <begin position="1"/>
        <end position="21"/>
    </location>
</feature>
<protein>
    <submittedName>
        <fullName evidence="3">Uncharacterized protein</fullName>
    </submittedName>
</protein>
<dbReference type="Gene3D" id="3.40.50.2300">
    <property type="match status" value="1"/>
</dbReference>
<dbReference type="WBParaSite" id="PSU_v2.g10746.t1">
    <property type="protein sequence ID" value="PSU_v2.g10746.t1"/>
    <property type="gene ID" value="PSU_v2.g10746"/>
</dbReference>
<dbReference type="GO" id="GO:0007165">
    <property type="term" value="P:signal transduction"/>
    <property type="evidence" value="ECO:0007669"/>
    <property type="project" value="TreeGrafter"/>
</dbReference>
<evidence type="ECO:0000256" key="1">
    <source>
        <dbReference type="SAM" id="MobiDB-lite"/>
    </source>
</evidence>
<dbReference type="PANTHER" id="PTHR44755">
    <property type="entry name" value="NATRIURETIC PEPTIDE RECEPTOR 3-RELATED"/>
    <property type="match status" value="1"/>
</dbReference>
<dbReference type="Proteomes" id="UP000887577">
    <property type="component" value="Unplaced"/>
</dbReference>
<sequence>MSESENGLSEDDISGENTDGLLSDLNTLAPAAAIDSADELSAFNLDRRSRSLSGKKYFKYEVSKEKPIYVLFPLPKDKGIPEHNPFGITIDLVKPVVDEALAEVYRRQLIPEGVLKINFENTQLSDAHGPNVAIHALVKNQLDCIIGKGTIYLFILNRHFQ</sequence>
<dbReference type="GO" id="GO:0038023">
    <property type="term" value="F:signaling receptor activity"/>
    <property type="evidence" value="ECO:0007669"/>
    <property type="project" value="TreeGrafter"/>
</dbReference>
<keyword evidence="2" id="KW-1185">Reference proteome</keyword>
<dbReference type="AlphaFoldDB" id="A0A914XRX9"/>
<organism evidence="2 3">
    <name type="scientific">Panagrolaimus superbus</name>
    <dbReference type="NCBI Taxonomy" id="310955"/>
    <lineage>
        <taxon>Eukaryota</taxon>
        <taxon>Metazoa</taxon>
        <taxon>Ecdysozoa</taxon>
        <taxon>Nematoda</taxon>
        <taxon>Chromadorea</taxon>
        <taxon>Rhabditida</taxon>
        <taxon>Tylenchina</taxon>
        <taxon>Panagrolaimomorpha</taxon>
        <taxon>Panagrolaimoidea</taxon>
        <taxon>Panagrolaimidae</taxon>
        <taxon>Panagrolaimus</taxon>
    </lineage>
</organism>
<evidence type="ECO:0000313" key="3">
    <source>
        <dbReference type="WBParaSite" id="PSU_v2.g10746.t1"/>
    </source>
</evidence>
<proteinExistence type="predicted"/>
<name>A0A914XRX9_9BILA</name>
<dbReference type="PANTHER" id="PTHR44755:SF10">
    <property type="entry name" value="RECEPTOR LIGAND BINDING REGION DOMAIN-CONTAINING PROTEIN"/>
    <property type="match status" value="1"/>
</dbReference>
<accession>A0A914XRX9</accession>
<dbReference type="GO" id="GO:0017046">
    <property type="term" value="F:peptide hormone binding"/>
    <property type="evidence" value="ECO:0007669"/>
    <property type="project" value="TreeGrafter"/>
</dbReference>